<feature type="region of interest" description="Disordered" evidence="4">
    <location>
        <begin position="197"/>
        <end position="242"/>
    </location>
</feature>
<dbReference type="OrthoDB" id="20872at2759"/>
<feature type="region of interest" description="Disordered" evidence="4">
    <location>
        <begin position="262"/>
        <end position="310"/>
    </location>
</feature>
<accession>A0A5N6T2E0</accession>
<dbReference type="EMBL" id="ML743561">
    <property type="protein sequence ID" value="KAE8140465.1"/>
    <property type="molecule type" value="Genomic_DNA"/>
</dbReference>
<dbReference type="InterPro" id="IPR036770">
    <property type="entry name" value="Ankyrin_rpt-contain_sf"/>
</dbReference>
<feature type="repeat" description="ANK" evidence="3">
    <location>
        <begin position="503"/>
        <end position="535"/>
    </location>
</feature>
<keyword evidence="2 3" id="KW-0040">ANK repeat</keyword>
<evidence type="ECO:0000256" key="4">
    <source>
        <dbReference type="SAM" id="MobiDB-lite"/>
    </source>
</evidence>
<dbReference type="SMART" id="SM00248">
    <property type="entry name" value="ANK"/>
    <property type="match status" value="14"/>
</dbReference>
<feature type="compositionally biased region" description="Polar residues" evidence="4">
    <location>
        <begin position="289"/>
        <end position="309"/>
    </location>
</feature>
<dbReference type="Pfam" id="PF12796">
    <property type="entry name" value="Ank_2"/>
    <property type="match status" value="4"/>
</dbReference>
<dbReference type="Gene3D" id="1.25.40.20">
    <property type="entry name" value="Ankyrin repeat-containing domain"/>
    <property type="match status" value="3"/>
</dbReference>
<evidence type="ECO:0000313" key="6">
    <source>
        <dbReference type="Proteomes" id="UP000325672"/>
    </source>
</evidence>
<proteinExistence type="predicted"/>
<keyword evidence="6" id="KW-1185">Reference proteome</keyword>
<evidence type="ECO:0000256" key="3">
    <source>
        <dbReference type="PROSITE-ProRule" id="PRU00023"/>
    </source>
</evidence>
<dbReference type="SUPFAM" id="SSF48403">
    <property type="entry name" value="Ankyrin repeat"/>
    <property type="match status" value="2"/>
</dbReference>
<dbReference type="GeneID" id="43638009"/>
<dbReference type="RefSeq" id="XP_031916528.1">
    <property type="nucleotide sequence ID" value="XM_032053799.1"/>
</dbReference>
<organism evidence="5 6">
    <name type="scientific">Aspergillus pseudotamarii</name>
    <dbReference type="NCBI Taxonomy" id="132259"/>
    <lineage>
        <taxon>Eukaryota</taxon>
        <taxon>Fungi</taxon>
        <taxon>Dikarya</taxon>
        <taxon>Ascomycota</taxon>
        <taxon>Pezizomycotina</taxon>
        <taxon>Eurotiomycetes</taxon>
        <taxon>Eurotiomycetidae</taxon>
        <taxon>Eurotiales</taxon>
        <taxon>Aspergillaceae</taxon>
        <taxon>Aspergillus</taxon>
        <taxon>Aspergillus subgen. Circumdati</taxon>
    </lineage>
</organism>
<dbReference type="PROSITE" id="PS50297">
    <property type="entry name" value="ANK_REP_REGION"/>
    <property type="match status" value="3"/>
</dbReference>
<dbReference type="Proteomes" id="UP000325672">
    <property type="component" value="Unassembled WGS sequence"/>
</dbReference>
<keyword evidence="1" id="KW-0677">Repeat</keyword>
<name>A0A5N6T2E0_ASPPS</name>
<feature type="repeat" description="ANK" evidence="3">
    <location>
        <begin position="688"/>
        <end position="720"/>
    </location>
</feature>
<dbReference type="PROSITE" id="PS50088">
    <property type="entry name" value="ANK_REPEAT"/>
    <property type="match status" value="3"/>
</dbReference>
<evidence type="ECO:0000313" key="5">
    <source>
        <dbReference type="EMBL" id="KAE8140465.1"/>
    </source>
</evidence>
<dbReference type="AlphaFoldDB" id="A0A5N6T2E0"/>
<reference evidence="5 6" key="1">
    <citation type="submission" date="2019-04" db="EMBL/GenBank/DDBJ databases">
        <title>Friends and foes A comparative genomics study of 23 Aspergillus species from section Flavi.</title>
        <authorList>
            <consortium name="DOE Joint Genome Institute"/>
            <person name="Kjaerbolling I."/>
            <person name="Vesth T."/>
            <person name="Frisvad J.C."/>
            <person name="Nybo J.L."/>
            <person name="Theobald S."/>
            <person name="Kildgaard S."/>
            <person name="Isbrandt T."/>
            <person name="Kuo A."/>
            <person name="Sato A."/>
            <person name="Lyhne E.K."/>
            <person name="Kogle M.E."/>
            <person name="Wiebenga A."/>
            <person name="Kun R.S."/>
            <person name="Lubbers R.J."/>
            <person name="Makela M.R."/>
            <person name="Barry K."/>
            <person name="Chovatia M."/>
            <person name="Clum A."/>
            <person name="Daum C."/>
            <person name="Haridas S."/>
            <person name="He G."/>
            <person name="LaButti K."/>
            <person name="Lipzen A."/>
            <person name="Mondo S."/>
            <person name="Riley R."/>
            <person name="Salamov A."/>
            <person name="Simmons B.A."/>
            <person name="Magnuson J.K."/>
            <person name="Henrissat B."/>
            <person name="Mortensen U.H."/>
            <person name="Larsen T.O."/>
            <person name="Devries R.P."/>
            <person name="Grigoriev I.V."/>
            <person name="Machida M."/>
            <person name="Baker S.E."/>
            <person name="Andersen M.R."/>
        </authorList>
    </citation>
    <scope>NUCLEOTIDE SEQUENCE [LARGE SCALE GENOMIC DNA]</scope>
    <source>
        <strain evidence="5 6">CBS 117625</strain>
    </source>
</reference>
<dbReference type="PANTHER" id="PTHR24198:SF165">
    <property type="entry name" value="ANKYRIN REPEAT-CONTAINING PROTEIN-RELATED"/>
    <property type="match status" value="1"/>
</dbReference>
<dbReference type="InterPro" id="IPR002110">
    <property type="entry name" value="Ankyrin_rpt"/>
</dbReference>
<feature type="compositionally biased region" description="Pro residues" evidence="4">
    <location>
        <begin position="206"/>
        <end position="221"/>
    </location>
</feature>
<sequence>MAPTPEDAVFAISAQATQLGNRISVRMLDYLSTVHDIPDGFGDLSKVFLDTCRSLWTIEAGLSESTTANRPLPRIIVQEVEKKFIEAYRDFQHLDRVVTRLIQYEHRGALGKLQKGWNRPSHELGKIQESLKKTMEALQISVLAFHWSLGDVKPEESVGVGYAGLAAALDRMAKGRSVAGINKAKTLERGIAEMKQAPQAVRTAPAGPPPSVPVPPVPPKPSSSHDDVSREPGVSSRGGTLVESMPETLSSVLSLDSLSLSSSHHGRDLELSQIRTRNTTSKGEDRPHLQSSSASTLAQEIDTNPSSVLPSKASYRKQELPSMPQRTPSNTSAANVGHLKNALASAVRARNHQLMEQLLDSGVSPDMGENTHPLNEAILHRDIEGMRLLLLFGADPNGPDREGKSPLFCAVEGSFMDGATLLLKYRADPSLMTGSELESPLGLCITSLKTGLVHVLLAHGADPNHEMRNGSTVLIEAIRKKAPQRLVDLLLDAGADPNLKNREGKSALFEAVQADQVIIVTTLLDHGANPNLPGPEHVLWSAIYRPACLRILMARGADVRKSPGIMEQATSINNIDSVRILLQAGVDPNSKKDGIYTPLCSAIRDNRGDIFALLLANGANPNVMASEYPAWKCVTHFRTHLLPDLVDAGADLHQPPGIVEMAVQVNNAEAAQWLLEHGGANPNDRNTQGHTALTTAIRDNRVDLMALLLAHGADPNQRGQDWPVCMAVRSPTLLEQLLPAVTDLSAHKGVMEMAVLANQLESIKLLLAAGASVEYKNGGVFSPLTTALREGHEDIVRFLLNEAGADPNAPGEHLPIVKAVRRCHDGDFKMIELLLEKGADPNKTYREWNAVMQAIENRDLRLLRLLVEKGGGVDLEKQDEIGKTVMQMVDASGWSEATQLLLDNARR</sequence>
<protein>
    <submittedName>
        <fullName evidence="5">Ankyrin repeat-containing domain protein</fullName>
    </submittedName>
</protein>
<feature type="repeat" description="ANK" evidence="3">
    <location>
        <begin position="469"/>
        <end position="502"/>
    </location>
</feature>
<gene>
    <name evidence="5" type="ORF">BDV38DRAFT_239744</name>
</gene>
<dbReference type="PANTHER" id="PTHR24198">
    <property type="entry name" value="ANKYRIN REPEAT AND PROTEIN KINASE DOMAIN-CONTAINING PROTEIN"/>
    <property type="match status" value="1"/>
</dbReference>
<evidence type="ECO:0000256" key="1">
    <source>
        <dbReference type="ARBA" id="ARBA00022737"/>
    </source>
</evidence>
<evidence type="ECO:0000256" key="2">
    <source>
        <dbReference type="ARBA" id="ARBA00023043"/>
    </source>
</evidence>